<gene>
    <name evidence="1" type="ORF">SAMN05444274_102564</name>
</gene>
<sequence length="76" mass="8819">MLKTITTCRVRLRKANVRERNAVSRCRKPLYRSIVAPYHSETLLYGCGMQNSVAKWHCTLYRGIPQRYGVIRYGSA</sequence>
<dbReference type="STRING" id="1484053.SAMN05444274_102564"/>
<accession>A0A1M4WUU9</accession>
<dbReference type="EMBL" id="FQUM01000002">
    <property type="protein sequence ID" value="SHE84975.1"/>
    <property type="molecule type" value="Genomic_DNA"/>
</dbReference>
<organism evidence="1 2">
    <name type="scientific">Mariniphaga anaerophila</name>
    <dbReference type="NCBI Taxonomy" id="1484053"/>
    <lineage>
        <taxon>Bacteria</taxon>
        <taxon>Pseudomonadati</taxon>
        <taxon>Bacteroidota</taxon>
        <taxon>Bacteroidia</taxon>
        <taxon>Marinilabiliales</taxon>
        <taxon>Prolixibacteraceae</taxon>
        <taxon>Mariniphaga</taxon>
    </lineage>
</organism>
<dbReference type="RefSeq" id="WP_072999807.1">
    <property type="nucleotide sequence ID" value="NZ_FQUM01000002.1"/>
</dbReference>
<name>A0A1M4WUU9_9BACT</name>
<protein>
    <submittedName>
        <fullName evidence="1">Uncharacterized protein</fullName>
    </submittedName>
</protein>
<keyword evidence="2" id="KW-1185">Reference proteome</keyword>
<evidence type="ECO:0000313" key="2">
    <source>
        <dbReference type="Proteomes" id="UP000184164"/>
    </source>
</evidence>
<reference evidence="1 2" key="1">
    <citation type="submission" date="2016-11" db="EMBL/GenBank/DDBJ databases">
        <authorList>
            <person name="Jaros S."/>
            <person name="Januszkiewicz K."/>
            <person name="Wedrychowicz H."/>
        </authorList>
    </citation>
    <scope>NUCLEOTIDE SEQUENCE [LARGE SCALE GENOMIC DNA]</scope>
    <source>
        <strain evidence="1 2">DSM 26910</strain>
    </source>
</reference>
<evidence type="ECO:0000313" key="1">
    <source>
        <dbReference type="EMBL" id="SHE84975.1"/>
    </source>
</evidence>
<dbReference type="AlphaFoldDB" id="A0A1M4WUU9"/>
<dbReference type="Proteomes" id="UP000184164">
    <property type="component" value="Unassembled WGS sequence"/>
</dbReference>
<proteinExistence type="predicted"/>